<feature type="site" description="Transition state stabilizer" evidence="9">
    <location>
        <position position="18"/>
    </location>
</feature>
<feature type="domain" description="Cytidyltransferase-like" evidence="10">
    <location>
        <begin position="6"/>
        <end position="135"/>
    </location>
</feature>
<comment type="subcellular location">
    <subcellularLocation>
        <location evidence="9">Cytoplasm</location>
    </subcellularLocation>
</comment>
<dbReference type="RefSeq" id="WP_058918289.1">
    <property type="nucleotide sequence ID" value="NZ_JBHSQC010000025.1"/>
</dbReference>
<dbReference type="PANTHER" id="PTHR21342:SF1">
    <property type="entry name" value="PHOSPHOPANTETHEINE ADENYLYLTRANSFERASE"/>
    <property type="match status" value="1"/>
</dbReference>
<keyword evidence="2 9" id="KW-0808">Transferase</keyword>
<keyword evidence="12" id="KW-1185">Reference proteome</keyword>
<dbReference type="InterPro" id="IPR004821">
    <property type="entry name" value="Cyt_trans-like"/>
</dbReference>
<dbReference type="GO" id="GO:0004595">
    <property type="term" value="F:pantetheine-phosphate adenylyltransferase activity"/>
    <property type="evidence" value="ECO:0007669"/>
    <property type="project" value="UniProtKB-EC"/>
</dbReference>
<dbReference type="PRINTS" id="PR01020">
    <property type="entry name" value="LPSBIOSNTHSS"/>
</dbReference>
<keyword evidence="4 9" id="KW-0547">Nucleotide-binding</keyword>
<keyword evidence="1 9" id="KW-0963">Cytoplasm</keyword>
<dbReference type="EC" id="2.7.7.3" evidence="9"/>
<dbReference type="NCBIfam" id="TIGR00125">
    <property type="entry name" value="cyt_tran_rel"/>
    <property type="match status" value="1"/>
</dbReference>
<feature type="binding site" evidence="9">
    <location>
        <position position="100"/>
    </location>
    <ligand>
        <name>ATP</name>
        <dbReference type="ChEBI" id="CHEBI:30616"/>
    </ligand>
</feature>
<comment type="cofactor">
    <cofactor evidence="9">
        <name>Mg(2+)</name>
        <dbReference type="ChEBI" id="CHEBI:18420"/>
    </cofactor>
</comment>
<evidence type="ECO:0000256" key="1">
    <source>
        <dbReference type="ARBA" id="ARBA00022490"/>
    </source>
</evidence>
<comment type="catalytic activity">
    <reaction evidence="8 9">
        <text>(R)-4'-phosphopantetheine + ATP + H(+) = 3'-dephospho-CoA + diphosphate</text>
        <dbReference type="Rhea" id="RHEA:19801"/>
        <dbReference type="ChEBI" id="CHEBI:15378"/>
        <dbReference type="ChEBI" id="CHEBI:30616"/>
        <dbReference type="ChEBI" id="CHEBI:33019"/>
        <dbReference type="ChEBI" id="CHEBI:57328"/>
        <dbReference type="ChEBI" id="CHEBI:61723"/>
        <dbReference type="EC" id="2.7.7.3"/>
    </reaction>
</comment>
<evidence type="ECO:0000256" key="7">
    <source>
        <dbReference type="ARBA" id="ARBA00022993"/>
    </source>
</evidence>
<evidence type="ECO:0000313" key="12">
    <source>
        <dbReference type="Proteomes" id="UP001597285"/>
    </source>
</evidence>
<evidence type="ECO:0000256" key="4">
    <source>
        <dbReference type="ARBA" id="ARBA00022741"/>
    </source>
</evidence>
<comment type="similarity">
    <text evidence="9">Belongs to the bacterial CoaD family.</text>
</comment>
<feature type="binding site" evidence="9">
    <location>
        <position position="10"/>
    </location>
    <ligand>
        <name>substrate</name>
    </ligand>
</feature>
<feature type="binding site" evidence="9">
    <location>
        <begin position="125"/>
        <end position="131"/>
    </location>
    <ligand>
        <name>ATP</name>
        <dbReference type="ChEBI" id="CHEBI:30616"/>
    </ligand>
</feature>
<dbReference type="Pfam" id="PF01467">
    <property type="entry name" value="CTP_transf_like"/>
    <property type="match status" value="1"/>
</dbReference>
<dbReference type="EMBL" id="JBHUFF010000013">
    <property type="protein sequence ID" value="MFD1799527.1"/>
    <property type="molecule type" value="Genomic_DNA"/>
</dbReference>
<feature type="binding site" evidence="9">
    <location>
        <position position="18"/>
    </location>
    <ligand>
        <name>ATP</name>
        <dbReference type="ChEBI" id="CHEBI:30616"/>
    </ligand>
</feature>
<sequence length="164" mass="17936">MSKVALFPGSFDPFTNGHVDTVERAAKVFDRVVIAVATNTSKKSLFNTGEKMELIQQAVAHIGNVEVMEHSGGLTISLAQQIGADAMIRGLRNIQDFEYEMNIAAMNKLQDAEIETVILMASEKYRFLSSSLIKEVASFGGDISELVPANVNHAVKEKYNNTEA</sequence>
<evidence type="ECO:0000313" key="11">
    <source>
        <dbReference type="EMBL" id="MFD1799527.1"/>
    </source>
</evidence>
<dbReference type="NCBIfam" id="TIGR01510">
    <property type="entry name" value="coaD_prev_kdtB"/>
    <property type="match status" value="1"/>
</dbReference>
<dbReference type="InterPro" id="IPR014729">
    <property type="entry name" value="Rossmann-like_a/b/a_fold"/>
</dbReference>
<evidence type="ECO:0000256" key="2">
    <source>
        <dbReference type="ARBA" id="ARBA00022679"/>
    </source>
</evidence>
<keyword evidence="7 9" id="KW-0173">Coenzyme A biosynthesis</keyword>
<name>A0ABW4NPW6_9LACT</name>
<comment type="subunit">
    <text evidence="9">Homohexamer.</text>
</comment>
<evidence type="ECO:0000256" key="6">
    <source>
        <dbReference type="ARBA" id="ARBA00022842"/>
    </source>
</evidence>
<feature type="binding site" evidence="9">
    <location>
        <position position="42"/>
    </location>
    <ligand>
        <name>substrate</name>
    </ligand>
</feature>
<evidence type="ECO:0000259" key="10">
    <source>
        <dbReference type="Pfam" id="PF01467"/>
    </source>
</evidence>
<protein>
    <recommendedName>
        <fullName evidence="9">Phosphopantetheine adenylyltransferase</fullName>
        <ecNumber evidence="9">2.7.7.3</ecNumber>
    </recommendedName>
    <alternativeName>
        <fullName evidence="9">Dephospho-CoA pyrophosphorylase</fullName>
    </alternativeName>
    <alternativeName>
        <fullName evidence="9">Pantetheine-phosphate adenylyltransferase</fullName>
        <shortName evidence="9">PPAT</shortName>
    </alternativeName>
</protein>
<comment type="pathway">
    <text evidence="9">Cofactor biosynthesis; coenzyme A biosynthesis; CoA from (R)-pantothenate: step 4/5.</text>
</comment>
<dbReference type="PANTHER" id="PTHR21342">
    <property type="entry name" value="PHOSPHOPANTETHEINE ADENYLYLTRANSFERASE"/>
    <property type="match status" value="1"/>
</dbReference>
<gene>
    <name evidence="9 11" type="primary">coaD</name>
    <name evidence="11" type="ORF">ACFSBK_06640</name>
</gene>
<feature type="binding site" evidence="9">
    <location>
        <position position="89"/>
    </location>
    <ligand>
        <name>substrate</name>
    </ligand>
</feature>
<dbReference type="Gene3D" id="3.40.50.620">
    <property type="entry name" value="HUPs"/>
    <property type="match status" value="1"/>
</dbReference>
<keyword evidence="6 9" id="KW-0460">Magnesium</keyword>
<accession>A0ABW4NPW6</accession>
<dbReference type="InterPro" id="IPR001980">
    <property type="entry name" value="PPAT"/>
</dbReference>
<dbReference type="HAMAP" id="MF_00151">
    <property type="entry name" value="PPAT_bact"/>
    <property type="match status" value="1"/>
</dbReference>
<organism evidence="11 12">
    <name type="scientific">Carnobacterium antarcticum</name>
    <dbReference type="NCBI Taxonomy" id="2126436"/>
    <lineage>
        <taxon>Bacteria</taxon>
        <taxon>Bacillati</taxon>
        <taxon>Bacillota</taxon>
        <taxon>Bacilli</taxon>
        <taxon>Lactobacillales</taxon>
        <taxon>Carnobacteriaceae</taxon>
        <taxon>Carnobacterium</taxon>
    </lineage>
</organism>
<comment type="caution">
    <text evidence="11">The sequence shown here is derived from an EMBL/GenBank/DDBJ whole genome shotgun (WGS) entry which is preliminary data.</text>
</comment>
<proteinExistence type="inferred from homology"/>
<dbReference type="SUPFAM" id="SSF52374">
    <property type="entry name" value="Nucleotidylyl transferase"/>
    <property type="match status" value="1"/>
</dbReference>
<evidence type="ECO:0000256" key="9">
    <source>
        <dbReference type="HAMAP-Rule" id="MF_00151"/>
    </source>
</evidence>
<evidence type="ECO:0000256" key="8">
    <source>
        <dbReference type="ARBA" id="ARBA00029346"/>
    </source>
</evidence>
<feature type="binding site" evidence="9">
    <location>
        <begin position="10"/>
        <end position="11"/>
    </location>
    <ligand>
        <name>ATP</name>
        <dbReference type="ChEBI" id="CHEBI:30616"/>
    </ligand>
</feature>
<keyword evidence="3 9" id="KW-0548">Nucleotidyltransferase</keyword>
<evidence type="ECO:0000256" key="5">
    <source>
        <dbReference type="ARBA" id="ARBA00022840"/>
    </source>
</evidence>
<comment type="function">
    <text evidence="9">Reversibly transfers an adenylyl group from ATP to 4'-phosphopantetheine, yielding dephospho-CoA (dPCoA) and pyrophosphate.</text>
</comment>
<evidence type="ECO:0000256" key="3">
    <source>
        <dbReference type="ARBA" id="ARBA00022695"/>
    </source>
</evidence>
<feature type="binding site" evidence="9">
    <location>
        <begin position="90"/>
        <end position="92"/>
    </location>
    <ligand>
        <name>ATP</name>
        <dbReference type="ChEBI" id="CHEBI:30616"/>
    </ligand>
</feature>
<feature type="binding site" evidence="9">
    <location>
        <position position="75"/>
    </location>
    <ligand>
        <name>substrate</name>
    </ligand>
</feature>
<keyword evidence="5 9" id="KW-0067">ATP-binding</keyword>
<reference evidence="12" key="1">
    <citation type="journal article" date="2019" name="Int. J. Syst. Evol. Microbiol.">
        <title>The Global Catalogue of Microorganisms (GCM) 10K type strain sequencing project: providing services to taxonomists for standard genome sequencing and annotation.</title>
        <authorList>
            <consortium name="The Broad Institute Genomics Platform"/>
            <consortium name="The Broad Institute Genome Sequencing Center for Infectious Disease"/>
            <person name="Wu L."/>
            <person name="Ma J."/>
        </authorList>
    </citation>
    <scope>NUCLEOTIDE SEQUENCE [LARGE SCALE GENOMIC DNA]</scope>
    <source>
        <strain evidence="12">KCTC 42143</strain>
    </source>
</reference>
<dbReference type="CDD" id="cd02163">
    <property type="entry name" value="PPAT"/>
    <property type="match status" value="1"/>
</dbReference>
<dbReference type="Proteomes" id="UP001597285">
    <property type="component" value="Unassembled WGS sequence"/>
</dbReference>